<reference evidence="2" key="1">
    <citation type="journal article" date="2014" name="Proc. Natl. Acad. Sci. U.S.A.">
        <title>The dynamic history of plastid genomes in the Campanulaceae sensu lato is unique among angiosperms.</title>
        <authorList>
            <person name="Knox E.B."/>
        </authorList>
    </citation>
    <scope>NUCLEOTIDE SEQUENCE</scope>
</reference>
<reference evidence="2" key="2">
    <citation type="submission" date="2017-08" db="EMBL/GenBank/DDBJ databases">
        <authorList>
            <person name="Knox E.B."/>
        </authorList>
    </citation>
    <scope>NUCLEOTIDE SEQUENCE</scope>
</reference>
<dbReference type="GeneID" id="34726557"/>
<keyword evidence="2" id="KW-0934">Plastid</keyword>
<accession>A0A291EXS2</accession>
<keyword evidence="1" id="KW-0812">Transmembrane</keyword>
<protein>
    <submittedName>
        <fullName evidence="2">Uncharacterized protein</fullName>
    </submittedName>
</protein>
<keyword evidence="1" id="KW-1133">Transmembrane helix</keyword>
<gene>
    <name evidence="2" type="primary">ORF145</name>
    <name evidence="2" type="ORF">Lo_gal1Pt0203</name>
</gene>
<evidence type="ECO:0000313" key="2">
    <source>
        <dbReference type="EMBL" id="ATG24682.1"/>
    </source>
</evidence>
<organism evidence="2">
    <name type="scientific">Lobelia galpinii</name>
    <dbReference type="NCBI Taxonomy" id="2041126"/>
    <lineage>
        <taxon>Eukaryota</taxon>
        <taxon>Viridiplantae</taxon>
        <taxon>Streptophyta</taxon>
        <taxon>Embryophyta</taxon>
        <taxon>Tracheophyta</taxon>
        <taxon>Spermatophyta</taxon>
        <taxon>Magnoliopsida</taxon>
        <taxon>eudicotyledons</taxon>
        <taxon>Gunneridae</taxon>
        <taxon>Pentapetalae</taxon>
        <taxon>asterids</taxon>
        <taxon>campanulids</taxon>
        <taxon>Asterales</taxon>
        <taxon>Campanulaceae</taxon>
        <taxon>Lobelia</taxon>
    </lineage>
</organism>
<feature type="transmembrane region" description="Helical" evidence="1">
    <location>
        <begin position="17"/>
        <end position="39"/>
    </location>
</feature>
<dbReference type="AlphaFoldDB" id="A0A291EXS2"/>
<dbReference type="EMBL" id="MF770603">
    <property type="protein sequence ID" value="ATG24682.1"/>
    <property type="molecule type" value="Genomic_DNA"/>
</dbReference>
<keyword evidence="1" id="KW-0472">Membrane</keyword>
<proteinExistence type="predicted"/>
<dbReference type="RefSeq" id="YP_009434775.1">
    <property type="nucleotide sequence ID" value="NC_036071.1"/>
</dbReference>
<geneLocation type="plastid" evidence="2"/>
<evidence type="ECO:0000256" key="1">
    <source>
        <dbReference type="SAM" id="Phobius"/>
    </source>
</evidence>
<name>A0A291EXS2_9ASTR</name>
<sequence length="145" mass="17788">MNFTQDLLLQLVRLLKALLSILFWNAIFLISFWIWHKYFAFRPPTKSRRLPLRHLYPIPYESIQFKEEEQKSFQEGETWMDDFVYEYAGYFINTPSVWDETERDFFFRIVELGEQDDLRAAKKRSFWRGAIIQLWRLRRDFTGSD</sequence>